<dbReference type="Gene3D" id="3.40.50.720">
    <property type="entry name" value="NAD(P)-binding Rossmann-like Domain"/>
    <property type="match status" value="1"/>
</dbReference>
<reference evidence="1 2" key="1">
    <citation type="submission" date="2021-01" db="EMBL/GenBank/DDBJ databases">
        <title>Whole genome shotgun sequence of Catellatospora citrea NBRC 14495.</title>
        <authorList>
            <person name="Komaki H."/>
            <person name="Tamura T."/>
        </authorList>
    </citation>
    <scope>NUCLEOTIDE SEQUENCE [LARGE SCALE GENOMIC DNA]</scope>
    <source>
        <strain evidence="1 2">NBRC 14495</strain>
    </source>
</reference>
<evidence type="ECO:0000313" key="1">
    <source>
        <dbReference type="EMBL" id="GIG00058.1"/>
    </source>
</evidence>
<dbReference type="RefSeq" id="WP_120314637.1">
    <property type="nucleotide sequence ID" value="NZ_BONH01000025.1"/>
</dbReference>
<dbReference type="SUPFAM" id="SSF51735">
    <property type="entry name" value="NAD(P)-binding Rossmann-fold domains"/>
    <property type="match status" value="1"/>
</dbReference>
<organism evidence="1 2">
    <name type="scientific">Catellatospora citrea</name>
    <dbReference type="NCBI Taxonomy" id="53366"/>
    <lineage>
        <taxon>Bacteria</taxon>
        <taxon>Bacillati</taxon>
        <taxon>Actinomycetota</taxon>
        <taxon>Actinomycetes</taxon>
        <taxon>Micromonosporales</taxon>
        <taxon>Micromonosporaceae</taxon>
        <taxon>Catellatospora</taxon>
    </lineage>
</organism>
<gene>
    <name evidence="1" type="ORF">Cci01nite_51510</name>
</gene>
<sequence>MKITVIGATGLIGEHLTRCLRARGHHVTAASPSAGVDAFAGAGLSTAVAGADAVVDVSDAPSFGEARAMDFFQTAGRNLLSTELAARVRHHVALSVVGADLMPTSTYMRAKVAQEQLIGYGLVPYTIVRSTQFFEFVSGIADPRGADGRAICLSPVLMQPIAAGDTAAILADVAEGTPREGRVDIAGPERMRQDDLVRRLLAARHDPRDVVSDRTFYYFGAAVDDTTLVPAHPWRLGGTRPSDWLASCRARGRHR</sequence>
<accession>A0A8J3KHP5</accession>
<comment type="caution">
    <text evidence="1">The sequence shown here is derived from an EMBL/GenBank/DDBJ whole genome shotgun (WGS) entry which is preliminary data.</text>
</comment>
<dbReference type="AlphaFoldDB" id="A0A8J3KHP5"/>
<name>A0A8J3KHP5_9ACTN</name>
<evidence type="ECO:0000313" key="2">
    <source>
        <dbReference type="Proteomes" id="UP000659904"/>
    </source>
</evidence>
<dbReference type="Proteomes" id="UP000659904">
    <property type="component" value="Unassembled WGS sequence"/>
</dbReference>
<dbReference type="InterPro" id="IPR036291">
    <property type="entry name" value="NAD(P)-bd_dom_sf"/>
</dbReference>
<proteinExistence type="predicted"/>
<protein>
    <submittedName>
        <fullName evidence="1">LysR family transcriptional regulator</fullName>
    </submittedName>
</protein>
<dbReference type="EMBL" id="BONH01000025">
    <property type="protein sequence ID" value="GIG00058.1"/>
    <property type="molecule type" value="Genomic_DNA"/>
</dbReference>
<keyword evidence="2" id="KW-1185">Reference proteome</keyword>